<evidence type="ECO:0000256" key="4">
    <source>
        <dbReference type="SAM" id="MobiDB-lite"/>
    </source>
</evidence>
<dbReference type="PROSITE" id="PS50011">
    <property type="entry name" value="PROTEIN_KINASE_DOM"/>
    <property type="match status" value="1"/>
</dbReference>
<evidence type="ECO:0000256" key="3">
    <source>
        <dbReference type="ARBA" id="ARBA00022679"/>
    </source>
</evidence>
<feature type="domain" description="Protein kinase" evidence="5">
    <location>
        <begin position="387"/>
        <end position="706"/>
    </location>
</feature>
<feature type="compositionally biased region" description="Low complexity" evidence="4">
    <location>
        <begin position="167"/>
        <end position="183"/>
    </location>
</feature>
<evidence type="ECO:0000256" key="1">
    <source>
        <dbReference type="ARBA" id="ARBA00005664"/>
    </source>
</evidence>
<dbReference type="GO" id="GO:0005524">
    <property type="term" value="F:ATP binding"/>
    <property type="evidence" value="ECO:0007669"/>
    <property type="project" value="InterPro"/>
</dbReference>
<organism evidence="6 7">
    <name type="scientific">Orbilia oligospora</name>
    <name type="common">Nematode-trapping fungus</name>
    <name type="synonym">Arthrobotrys oligospora</name>
    <dbReference type="NCBI Taxonomy" id="2813651"/>
    <lineage>
        <taxon>Eukaryota</taxon>
        <taxon>Fungi</taxon>
        <taxon>Dikarya</taxon>
        <taxon>Ascomycota</taxon>
        <taxon>Pezizomycotina</taxon>
        <taxon>Orbiliomycetes</taxon>
        <taxon>Orbiliales</taxon>
        <taxon>Orbiliaceae</taxon>
        <taxon>Orbilia</taxon>
    </lineage>
</organism>
<dbReference type="InterPro" id="IPR008271">
    <property type="entry name" value="Ser/Thr_kinase_AS"/>
</dbReference>
<sequence>MTEVDSSTNPLNSSNGNNGSSIPHSTDVAATGTSGAGAGTSAGTLTGVHTINSSKSESGSGNNNSGSSGIGSGISIGRSAQPTSQIQPPRLIFANPPPDDDLQPPHHLHSSLAHSIDHRQPLHHNPHYHHPHHLPDLRLQTDVVAMSSSTNNAKSIPVPSSTRASAAALSRSNSFQSSLSPNSATGSPSITGFLSEITPLPSPVISADSPGPWRLFRNGSLSSRPTSRGSIASLSINDQGEHGAGGGGSDSMPVGVGRSPSKRKLYQGLNHIDAPSAHDYRLHQSTPRSVSEQVTKLDVPAISRQSQTEDGNSESKGASSSSSTSHPFKREEHLAGKHGQQRTRSTADLQVPIIVDGVSDYRIPEDGSIVREIFTATTYPGNNIRRWRAVRLLGQGTFSKVMLATLELKKNTDSEAELDRDKLVAVKIVENTAAGGASKARIESSLKRELDILKSLKHPSLVHLKAQSIERKRALLILGYCAGGDLFDLATSAPKLLTPKFVRRIFSELVGAVRYLHLSGIVHRDIKLENVLINFTAEELAQSGDEIIASNRSITTLTDLGLSRRIDFDEPLLTTRCGSEDYAAPELLLGQPYDGRHTDAWALGVLLYAICESRLPFDPVPGANEHKMRSRTAHRIARCDWKWFKLADTPPPVAEEGSAAADAEGELSIKEPYDPDWNPAKVVVDGLLKRVKKRLPLEEVEKMEWVKGAITVPLEDPPSTEELEEERQKAGHSTPDPYQVSDPQNNGNTNQQPQKPEQQQQQPQQQQQTPAQEAKPEEKKHKDPEEEKKKGKIPIPRAQWTFDVKDDVYYDPAGPRPDQVVLLMASDGKGHNGGIANLLEQATQNRQEYADFHGYKFNFINISKYDLHGAHPVWAKIPALLDTFIQFPDAHWVWWLDLDAIIMNPDIDLNSHILSHAAMRSKFAAGVEFLKSESKHTGHFMGENVDPKDIEIIVGQDHNGLNAGSFFLRRSKFTKMLMDWWEEPFYVYNNWPGKEQDALLHMVQHHRQVRERVALVPQRVLNGFPVGWEHMGWHKDDLVVHLAGCWVENACNQRWTDFWNKRITVTDLKSKGITEPTDHTGKVTRITKDGTIYVNFEDRTGE</sequence>
<dbReference type="Gene3D" id="1.10.510.10">
    <property type="entry name" value="Transferase(Phosphotransferase) domain 1"/>
    <property type="match status" value="1"/>
</dbReference>
<dbReference type="Gene3D" id="3.30.200.20">
    <property type="entry name" value="Phosphorylase Kinase, domain 1"/>
    <property type="match status" value="1"/>
</dbReference>
<evidence type="ECO:0000313" key="6">
    <source>
        <dbReference type="EMBL" id="KAF3198174.1"/>
    </source>
</evidence>
<gene>
    <name evidence="6" type="ORF">TWF106_004768</name>
</gene>
<evidence type="ECO:0000259" key="5">
    <source>
        <dbReference type="PROSITE" id="PS50011"/>
    </source>
</evidence>
<accession>A0A7C8U407</accession>
<protein>
    <recommendedName>
        <fullName evidence="5">Protein kinase domain-containing protein</fullName>
    </recommendedName>
</protein>
<feature type="compositionally biased region" description="Low complexity" evidence="4">
    <location>
        <begin position="743"/>
        <end position="773"/>
    </location>
</feature>
<dbReference type="GO" id="GO:0006487">
    <property type="term" value="P:protein N-linked glycosylation"/>
    <property type="evidence" value="ECO:0007669"/>
    <property type="project" value="TreeGrafter"/>
</dbReference>
<comment type="similarity">
    <text evidence="1">Belongs to the glycosyltransferase 34 family.</text>
</comment>
<dbReference type="Pfam" id="PF05637">
    <property type="entry name" value="Glyco_transf_34"/>
    <property type="match status" value="1"/>
</dbReference>
<feature type="compositionally biased region" description="Low complexity" evidence="4">
    <location>
        <begin position="314"/>
        <end position="325"/>
    </location>
</feature>
<reference evidence="6 7" key="1">
    <citation type="submission" date="2019-06" db="EMBL/GenBank/DDBJ databases">
        <authorList>
            <person name="Palmer J.M."/>
        </authorList>
    </citation>
    <scope>NUCLEOTIDE SEQUENCE [LARGE SCALE GENOMIC DNA]</scope>
    <source>
        <strain evidence="6 7">TWF106</strain>
    </source>
</reference>
<dbReference type="GO" id="GO:0016757">
    <property type="term" value="F:glycosyltransferase activity"/>
    <property type="evidence" value="ECO:0007669"/>
    <property type="project" value="UniProtKB-KW"/>
</dbReference>
<dbReference type="InterPro" id="IPR008630">
    <property type="entry name" value="Glyco_trans_34"/>
</dbReference>
<dbReference type="Proteomes" id="UP000472727">
    <property type="component" value="Unassembled WGS sequence"/>
</dbReference>
<feature type="compositionally biased region" description="Low complexity" evidence="4">
    <location>
        <begin position="41"/>
        <end position="67"/>
    </location>
</feature>
<dbReference type="Gene3D" id="3.90.550.10">
    <property type="entry name" value="Spore Coat Polysaccharide Biosynthesis Protein SpsA, Chain A"/>
    <property type="match status" value="1"/>
</dbReference>
<dbReference type="GO" id="GO:0004672">
    <property type="term" value="F:protein kinase activity"/>
    <property type="evidence" value="ECO:0007669"/>
    <property type="project" value="InterPro"/>
</dbReference>
<feature type="region of interest" description="Disordered" evidence="4">
    <location>
        <begin position="167"/>
        <end position="186"/>
    </location>
</feature>
<dbReference type="InterPro" id="IPR029044">
    <property type="entry name" value="Nucleotide-diphossugar_trans"/>
</dbReference>
<dbReference type="InterPro" id="IPR000719">
    <property type="entry name" value="Prot_kinase_dom"/>
</dbReference>
<feature type="region of interest" description="Disordered" evidence="4">
    <location>
        <begin position="1"/>
        <end position="109"/>
    </location>
</feature>
<dbReference type="Pfam" id="PF00069">
    <property type="entry name" value="Pkinase"/>
    <property type="match status" value="1"/>
</dbReference>
<dbReference type="SMART" id="SM00220">
    <property type="entry name" value="S_TKc"/>
    <property type="match status" value="1"/>
</dbReference>
<name>A0A7C8U407_ORBOL</name>
<feature type="region of interest" description="Disordered" evidence="4">
    <location>
        <begin position="275"/>
        <end position="345"/>
    </location>
</feature>
<dbReference type="AlphaFoldDB" id="A0A7C8U407"/>
<dbReference type="PANTHER" id="PTHR31306">
    <property type="entry name" value="ALPHA-1,6-MANNOSYLTRANSFERASE MNN11-RELATED"/>
    <property type="match status" value="1"/>
</dbReference>
<keyword evidence="3" id="KW-0808">Transferase</keyword>
<proteinExistence type="inferred from homology"/>
<feature type="region of interest" description="Disordered" evidence="4">
    <location>
        <begin position="652"/>
        <end position="672"/>
    </location>
</feature>
<keyword evidence="2" id="KW-0328">Glycosyltransferase</keyword>
<evidence type="ECO:0000256" key="2">
    <source>
        <dbReference type="ARBA" id="ARBA00022676"/>
    </source>
</evidence>
<comment type="caution">
    <text evidence="6">The sequence shown here is derived from an EMBL/GenBank/DDBJ whole genome shotgun (WGS) entry which is preliminary data.</text>
</comment>
<dbReference type="EMBL" id="WIWS01000214">
    <property type="protein sequence ID" value="KAF3198174.1"/>
    <property type="molecule type" value="Genomic_DNA"/>
</dbReference>
<feature type="region of interest" description="Disordered" evidence="4">
    <location>
        <begin position="711"/>
        <end position="794"/>
    </location>
</feature>
<dbReference type="PANTHER" id="PTHR31306:SF4">
    <property type="entry name" value="ALPHA-1,2-GALACTOSYLTRANSFERASE"/>
    <property type="match status" value="1"/>
</dbReference>
<feature type="region of interest" description="Disordered" evidence="4">
    <location>
        <begin position="236"/>
        <end position="262"/>
    </location>
</feature>
<evidence type="ECO:0000313" key="7">
    <source>
        <dbReference type="Proteomes" id="UP000472727"/>
    </source>
</evidence>
<dbReference type="GO" id="GO:0000139">
    <property type="term" value="C:Golgi membrane"/>
    <property type="evidence" value="ECO:0007669"/>
    <property type="project" value="TreeGrafter"/>
</dbReference>
<dbReference type="PROSITE" id="PS00108">
    <property type="entry name" value="PROTEIN_KINASE_ST"/>
    <property type="match status" value="1"/>
</dbReference>
<dbReference type="SUPFAM" id="SSF56112">
    <property type="entry name" value="Protein kinase-like (PK-like)"/>
    <property type="match status" value="1"/>
</dbReference>
<dbReference type="InterPro" id="IPR011009">
    <property type="entry name" value="Kinase-like_dom_sf"/>
</dbReference>
<feature type="compositionally biased region" description="Basic and acidic residues" evidence="4">
    <location>
        <begin position="774"/>
        <end position="789"/>
    </location>
</feature>
<feature type="compositionally biased region" description="Polar residues" evidence="4">
    <location>
        <begin position="283"/>
        <end position="294"/>
    </location>
</feature>
<feature type="compositionally biased region" description="Low complexity" evidence="4">
    <location>
        <begin position="1"/>
        <end position="21"/>
    </location>
</feature>